<dbReference type="Proteomes" id="UP000308600">
    <property type="component" value="Unassembled WGS sequence"/>
</dbReference>
<protein>
    <submittedName>
        <fullName evidence="1">Uncharacterized protein</fullName>
    </submittedName>
</protein>
<dbReference type="EMBL" id="ML208515">
    <property type="protein sequence ID" value="TFK63603.1"/>
    <property type="molecule type" value="Genomic_DNA"/>
</dbReference>
<organism evidence="1 2">
    <name type="scientific">Pluteus cervinus</name>
    <dbReference type="NCBI Taxonomy" id="181527"/>
    <lineage>
        <taxon>Eukaryota</taxon>
        <taxon>Fungi</taxon>
        <taxon>Dikarya</taxon>
        <taxon>Basidiomycota</taxon>
        <taxon>Agaricomycotina</taxon>
        <taxon>Agaricomycetes</taxon>
        <taxon>Agaricomycetidae</taxon>
        <taxon>Agaricales</taxon>
        <taxon>Pluteineae</taxon>
        <taxon>Pluteaceae</taxon>
        <taxon>Pluteus</taxon>
    </lineage>
</organism>
<name>A0ACD3ACH4_9AGAR</name>
<reference evidence="1 2" key="1">
    <citation type="journal article" date="2019" name="Nat. Ecol. Evol.">
        <title>Megaphylogeny resolves global patterns of mushroom evolution.</title>
        <authorList>
            <person name="Varga T."/>
            <person name="Krizsan K."/>
            <person name="Foldi C."/>
            <person name="Dima B."/>
            <person name="Sanchez-Garcia M."/>
            <person name="Sanchez-Ramirez S."/>
            <person name="Szollosi G.J."/>
            <person name="Szarkandi J.G."/>
            <person name="Papp V."/>
            <person name="Albert L."/>
            <person name="Andreopoulos W."/>
            <person name="Angelini C."/>
            <person name="Antonin V."/>
            <person name="Barry K.W."/>
            <person name="Bougher N.L."/>
            <person name="Buchanan P."/>
            <person name="Buyck B."/>
            <person name="Bense V."/>
            <person name="Catcheside P."/>
            <person name="Chovatia M."/>
            <person name="Cooper J."/>
            <person name="Damon W."/>
            <person name="Desjardin D."/>
            <person name="Finy P."/>
            <person name="Geml J."/>
            <person name="Haridas S."/>
            <person name="Hughes K."/>
            <person name="Justo A."/>
            <person name="Karasinski D."/>
            <person name="Kautmanova I."/>
            <person name="Kiss B."/>
            <person name="Kocsube S."/>
            <person name="Kotiranta H."/>
            <person name="LaButti K.M."/>
            <person name="Lechner B.E."/>
            <person name="Liimatainen K."/>
            <person name="Lipzen A."/>
            <person name="Lukacs Z."/>
            <person name="Mihaltcheva S."/>
            <person name="Morgado L.N."/>
            <person name="Niskanen T."/>
            <person name="Noordeloos M.E."/>
            <person name="Ohm R.A."/>
            <person name="Ortiz-Santana B."/>
            <person name="Ovrebo C."/>
            <person name="Racz N."/>
            <person name="Riley R."/>
            <person name="Savchenko A."/>
            <person name="Shiryaev A."/>
            <person name="Soop K."/>
            <person name="Spirin V."/>
            <person name="Szebenyi C."/>
            <person name="Tomsovsky M."/>
            <person name="Tulloss R.E."/>
            <person name="Uehling J."/>
            <person name="Grigoriev I.V."/>
            <person name="Vagvolgyi C."/>
            <person name="Papp T."/>
            <person name="Martin F.M."/>
            <person name="Miettinen O."/>
            <person name="Hibbett D.S."/>
            <person name="Nagy L.G."/>
        </authorList>
    </citation>
    <scope>NUCLEOTIDE SEQUENCE [LARGE SCALE GENOMIC DNA]</scope>
    <source>
        <strain evidence="1 2">NL-1719</strain>
    </source>
</reference>
<accession>A0ACD3ACH4</accession>
<evidence type="ECO:0000313" key="1">
    <source>
        <dbReference type="EMBL" id="TFK63603.1"/>
    </source>
</evidence>
<proteinExistence type="predicted"/>
<evidence type="ECO:0000313" key="2">
    <source>
        <dbReference type="Proteomes" id="UP000308600"/>
    </source>
</evidence>
<keyword evidence="2" id="KW-1185">Reference proteome</keyword>
<sequence length="607" mass="68003">MSAPPSPPHIMMPHLYPNLSSFSLRGLPLEDAYTQIDREISQTEDHLCSLKTRRNSLSPISKIPIELLSKIFSESQELALVSLPDEVDLDMRFIVSWVCRHWRATALGTPGLWTIISKKNKDSAIDIDFAQYFLMRSRNRGISVNLFRSPQNMLEAFVPQMHRITQLRLSDIPPNPEFGKLLSQPAPALSTIELCGIHLPLGPILSGNHPNLRSLIIADMDFAAFSPSILPGLTRLHIVGNDPSMTPNYLLGALDSMQALEELKLVRCLQDRPVLVPANRLRLRSLQSVTISDKHSTAVFGLLGRLDVPQADITVTWPEEIDCSPMTMEDFFFALEEYQSIATFPIRHLKVERYFPNFVIEIASTHSQYRYSFRFPTQEFKKEDTDEFISALSLDHLETLSTTELPRDTLETLKGLTRLSSVTLYGESAVRKFARELDLGRPETTADSDSSETSFPAVKTLTVCNIETAQLHDLENALATRHKAKMGLGGLVFVGCPDVNVERVHSQDNSADTETLGIVFTFQTLFFIRNYQAKRPHLIQAHKRMVKGINASRPVAPGAVQRFIEPLSMCFKEWGFGDGSTTLGDSAGDPSQADSCARLESYQSDRQ</sequence>
<gene>
    <name evidence="1" type="ORF">BDN72DRAFT_882022</name>
</gene>